<dbReference type="RefSeq" id="WP_394507304.1">
    <property type="nucleotide sequence ID" value="NZ_JBIEIL010000008.1"/>
</dbReference>
<gene>
    <name evidence="1" type="ORF">ACGSLL_17510</name>
</gene>
<evidence type="ECO:0000313" key="1">
    <source>
        <dbReference type="EMBL" id="MFG6206161.1"/>
    </source>
</evidence>
<proteinExistence type="predicted"/>
<keyword evidence="2" id="KW-1185">Reference proteome</keyword>
<dbReference type="EMBL" id="JBIEIL010000008">
    <property type="protein sequence ID" value="MFG6206161.1"/>
    <property type="molecule type" value="Genomic_DNA"/>
</dbReference>
<evidence type="ECO:0000313" key="2">
    <source>
        <dbReference type="Proteomes" id="UP001605918"/>
    </source>
</evidence>
<accession>A0ABW7DEX4</accession>
<dbReference type="Proteomes" id="UP001605918">
    <property type="component" value="Unassembled WGS sequence"/>
</dbReference>
<organism evidence="1 2">
    <name type="scientific">Pseudomonas retamae</name>
    <dbReference type="NCBI Taxonomy" id="702110"/>
    <lineage>
        <taxon>Bacteria</taxon>
        <taxon>Pseudomonadati</taxon>
        <taxon>Pseudomonadota</taxon>
        <taxon>Gammaproteobacteria</taxon>
        <taxon>Pseudomonadales</taxon>
        <taxon>Pseudomonadaceae</taxon>
        <taxon>Pseudomonas</taxon>
    </lineage>
</organism>
<protein>
    <recommendedName>
        <fullName evidence="3">Ferredoxin</fullName>
    </recommendedName>
</protein>
<sequence length="85" mass="9556">MKFLISFIRIDTTIPDDLWANRSALSCVCHEYVTTDTSDFKDCSNLRDIEAAFEANKNYAEDGDSLLCPQAIIKVIRIEPVPDTA</sequence>
<reference evidence="1 2" key="1">
    <citation type="submission" date="2024-10" db="EMBL/GenBank/DDBJ databases">
        <title>Whole genome of Pseudomonas sp Strain RB5.</title>
        <authorList>
            <person name="Selami N."/>
        </authorList>
    </citation>
    <scope>NUCLEOTIDE SEQUENCE [LARGE SCALE GENOMIC DNA]</scope>
    <source>
        <strain evidence="1 2">RB5</strain>
    </source>
</reference>
<evidence type="ECO:0008006" key="3">
    <source>
        <dbReference type="Google" id="ProtNLM"/>
    </source>
</evidence>
<comment type="caution">
    <text evidence="1">The sequence shown here is derived from an EMBL/GenBank/DDBJ whole genome shotgun (WGS) entry which is preliminary data.</text>
</comment>
<name>A0ABW7DEX4_9PSED</name>